<gene>
    <name evidence="1" type="ORF">LOK49_LG02G00665</name>
</gene>
<protein>
    <submittedName>
        <fullName evidence="1">Uncharacterized protein</fullName>
    </submittedName>
</protein>
<evidence type="ECO:0000313" key="1">
    <source>
        <dbReference type="EMBL" id="KAI8028210.1"/>
    </source>
</evidence>
<accession>A0ACC0IRF7</accession>
<keyword evidence="2" id="KW-1185">Reference proteome</keyword>
<proteinExistence type="predicted"/>
<evidence type="ECO:0000313" key="2">
    <source>
        <dbReference type="Proteomes" id="UP001060215"/>
    </source>
</evidence>
<comment type="caution">
    <text evidence="1">The sequence shown here is derived from an EMBL/GenBank/DDBJ whole genome shotgun (WGS) entry which is preliminary data.</text>
</comment>
<organism evidence="1 2">
    <name type="scientific">Camellia lanceoleosa</name>
    <dbReference type="NCBI Taxonomy" id="1840588"/>
    <lineage>
        <taxon>Eukaryota</taxon>
        <taxon>Viridiplantae</taxon>
        <taxon>Streptophyta</taxon>
        <taxon>Embryophyta</taxon>
        <taxon>Tracheophyta</taxon>
        <taxon>Spermatophyta</taxon>
        <taxon>Magnoliopsida</taxon>
        <taxon>eudicotyledons</taxon>
        <taxon>Gunneridae</taxon>
        <taxon>Pentapetalae</taxon>
        <taxon>asterids</taxon>
        <taxon>Ericales</taxon>
        <taxon>Theaceae</taxon>
        <taxon>Camellia</taxon>
    </lineage>
</organism>
<sequence>MMMVLDQLQSLLSIPISFQESRLTAAPELKVLPQALKTLHVAFSKLPINL</sequence>
<name>A0ACC0IRF7_9ERIC</name>
<reference evidence="1 2" key="1">
    <citation type="journal article" date="2022" name="Plant J.">
        <title>Chromosome-level genome of Camellia lanceoleosa provides a valuable resource for understanding genome evolution and self-incompatibility.</title>
        <authorList>
            <person name="Gong W."/>
            <person name="Xiao S."/>
            <person name="Wang L."/>
            <person name="Liao Z."/>
            <person name="Chang Y."/>
            <person name="Mo W."/>
            <person name="Hu G."/>
            <person name="Li W."/>
            <person name="Zhao G."/>
            <person name="Zhu H."/>
            <person name="Hu X."/>
            <person name="Ji K."/>
            <person name="Xiang X."/>
            <person name="Song Q."/>
            <person name="Yuan D."/>
            <person name="Jin S."/>
            <person name="Zhang L."/>
        </authorList>
    </citation>
    <scope>NUCLEOTIDE SEQUENCE [LARGE SCALE GENOMIC DNA]</scope>
    <source>
        <strain evidence="1">SQ_2022a</strain>
    </source>
</reference>
<dbReference type="Proteomes" id="UP001060215">
    <property type="component" value="Chromosome 3"/>
</dbReference>
<dbReference type="EMBL" id="CM045760">
    <property type="protein sequence ID" value="KAI8028210.1"/>
    <property type="molecule type" value="Genomic_DNA"/>
</dbReference>